<evidence type="ECO:0000313" key="5">
    <source>
        <dbReference type="EMBL" id="SDQ58005.1"/>
    </source>
</evidence>
<dbReference type="GO" id="GO:0004803">
    <property type="term" value="F:transposase activity"/>
    <property type="evidence" value="ECO:0007669"/>
    <property type="project" value="InterPro"/>
</dbReference>
<dbReference type="EMBL" id="FNKK01000002">
    <property type="protein sequence ID" value="SDQ58005.1"/>
    <property type="molecule type" value="Genomic_DNA"/>
</dbReference>
<gene>
    <name evidence="5" type="ORF">SAMN04489764_1244</name>
</gene>
<dbReference type="Proteomes" id="UP000217103">
    <property type="component" value="Unassembled WGS sequence"/>
</dbReference>
<proteinExistence type="predicted"/>
<dbReference type="InterPro" id="IPR002559">
    <property type="entry name" value="Transposase_11"/>
</dbReference>
<sequence>MRRVDNGAGISPPRPPSGRDHGRVPREHRYPSDLTDAQWALIEPLLPAPNTGGRPEKHSRRDIVDAILYVVRTGCAWRQLPFDFPPWQTVYWYFVRWEKAKVTEEILAILRRRVRTAQGRAEEPSAGIIDSQSVKGADTVGCESRGYDAGKKINGRKRFIVTDALGLLLVVCVMAASVQDRDGAKTTLLSAYLVTPIRFVFADAGFAGALVEWSQRILRTTLHIVRKAPGQVGFAVIARRWVVERSLAWLTSHRRLARDYERHPATSEAMIRWAAISGMVRRLTRGRAATRQPARTLNGSN</sequence>
<feature type="compositionally biased region" description="Basic and acidic residues" evidence="1">
    <location>
        <begin position="17"/>
        <end position="29"/>
    </location>
</feature>
<reference evidence="5 6" key="1">
    <citation type="submission" date="2016-10" db="EMBL/GenBank/DDBJ databases">
        <authorList>
            <person name="de Groot N.N."/>
        </authorList>
    </citation>
    <scope>NUCLEOTIDE SEQUENCE [LARGE SCALE GENOMIC DNA]</scope>
    <source>
        <strain evidence="5 6">DSM 43794</strain>
    </source>
</reference>
<feature type="domain" description="Transposase IS4-like" evidence="3">
    <location>
        <begin position="124"/>
        <end position="275"/>
    </location>
</feature>
<dbReference type="NCBIfam" id="NF033580">
    <property type="entry name" value="transpos_IS5_3"/>
    <property type="match status" value="1"/>
</dbReference>
<keyword evidence="2" id="KW-0812">Transmembrane</keyword>
<dbReference type="GO" id="GO:0003677">
    <property type="term" value="F:DNA binding"/>
    <property type="evidence" value="ECO:0007669"/>
    <property type="project" value="InterPro"/>
</dbReference>
<feature type="domain" description="Insertion element IS402-like" evidence="4">
    <location>
        <begin position="34"/>
        <end position="106"/>
    </location>
</feature>
<keyword evidence="6" id="KW-1185">Reference proteome</keyword>
<evidence type="ECO:0000259" key="4">
    <source>
        <dbReference type="Pfam" id="PF13340"/>
    </source>
</evidence>
<dbReference type="InterPro" id="IPR025161">
    <property type="entry name" value="IS402-like_dom"/>
</dbReference>
<dbReference type="Pfam" id="PF13340">
    <property type="entry name" value="DUF4096"/>
    <property type="match status" value="1"/>
</dbReference>
<evidence type="ECO:0000259" key="3">
    <source>
        <dbReference type="Pfam" id="PF01609"/>
    </source>
</evidence>
<accession>A0A1H1C1G8</accession>
<protein>
    <submittedName>
        <fullName evidence="5">Transposase</fullName>
    </submittedName>
</protein>
<keyword evidence="2" id="KW-0472">Membrane</keyword>
<dbReference type="PANTHER" id="PTHR30007">
    <property type="entry name" value="PHP DOMAIN PROTEIN"/>
    <property type="match status" value="1"/>
</dbReference>
<evidence type="ECO:0000313" key="6">
    <source>
        <dbReference type="Proteomes" id="UP000217103"/>
    </source>
</evidence>
<dbReference type="AlphaFoldDB" id="A0A1H1C1G8"/>
<feature type="transmembrane region" description="Helical" evidence="2">
    <location>
        <begin position="159"/>
        <end position="178"/>
    </location>
</feature>
<dbReference type="PANTHER" id="PTHR30007:SF0">
    <property type="entry name" value="TRANSPOSASE"/>
    <property type="match status" value="1"/>
</dbReference>
<dbReference type="STRING" id="35622.SAMN04489764_1244"/>
<feature type="transmembrane region" description="Helical" evidence="2">
    <location>
        <begin position="190"/>
        <end position="211"/>
    </location>
</feature>
<evidence type="ECO:0000256" key="2">
    <source>
        <dbReference type="SAM" id="Phobius"/>
    </source>
</evidence>
<evidence type="ECO:0000256" key="1">
    <source>
        <dbReference type="SAM" id="MobiDB-lite"/>
    </source>
</evidence>
<keyword evidence="2" id="KW-1133">Transmembrane helix</keyword>
<dbReference type="Pfam" id="PF01609">
    <property type="entry name" value="DDE_Tnp_1"/>
    <property type="match status" value="1"/>
</dbReference>
<dbReference type="GO" id="GO:0006313">
    <property type="term" value="P:DNA transposition"/>
    <property type="evidence" value="ECO:0007669"/>
    <property type="project" value="InterPro"/>
</dbReference>
<name>A0A1H1C1G8_9ACTN</name>
<organism evidence="5 6">
    <name type="scientific">Thermostaphylospora chromogena</name>
    <dbReference type="NCBI Taxonomy" id="35622"/>
    <lineage>
        <taxon>Bacteria</taxon>
        <taxon>Bacillati</taxon>
        <taxon>Actinomycetota</taxon>
        <taxon>Actinomycetes</taxon>
        <taxon>Streptosporangiales</taxon>
        <taxon>Thermomonosporaceae</taxon>
        <taxon>Thermostaphylospora</taxon>
    </lineage>
</organism>
<feature type="region of interest" description="Disordered" evidence="1">
    <location>
        <begin position="1"/>
        <end position="29"/>
    </location>
</feature>